<feature type="compositionally biased region" description="Polar residues" evidence="1">
    <location>
        <begin position="38"/>
        <end position="57"/>
    </location>
</feature>
<evidence type="ECO:0000259" key="2">
    <source>
        <dbReference type="PROSITE" id="PS50174"/>
    </source>
</evidence>
<gene>
    <name evidence="3" type="ORF">FCM35_KLT21921</name>
</gene>
<evidence type="ECO:0000256" key="1">
    <source>
        <dbReference type="SAM" id="MobiDB-lite"/>
    </source>
</evidence>
<feature type="compositionally biased region" description="Basic and acidic residues" evidence="1">
    <location>
        <begin position="183"/>
        <end position="192"/>
    </location>
</feature>
<proteinExistence type="predicted"/>
<feature type="compositionally biased region" description="Acidic residues" evidence="1">
    <location>
        <begin position="1"/>
        <end position="12"/>
    </location>
</feature>
<reference evidence="3" key="1">
    <citation type="submission" date="2020-01" db="EMBL/GenBank/DDBJ databases">
        <title>Genome sequence of Kobresia littledalei, the first chromosome-level genome in the family Cyperaceae.</title>
        <authorList>
            <person name="Qu G."/>
        </authorList>
    </citation>
    <scope>NUCLEOTIDE SEQUENCE</scope>
    <source>
        <strain evidence="3">C.B.Clarke</strain>
        <tissue evidence="3">Leaf</tissue>
    </source>
</reference>
<sequence>MAGGEEEEDDYMGDLSQFLPSDLPASTEKLPHGKKPPQQKQTSKWGSKTKRMSWQEQKQLDRARKQREEDEKTRANLEKAIPDSNVGFKLLQRMGYKPGSAIGKDNSGPTEPIGVGIRRSRAGLGVDEERARKEEEELERKRRKADDMKEEFEEYQRVRWKGRQVRAHFHKAEATLAQLEKCEVVPEPKKEDGDEAENEEEEEQIITEEDLSDILTKLRDEHLYCLYCGCQYESLEELTNSCPGLHEEDH</sequence>
<dbReference type="GO" id="GO:0003676">
    <property type="term" value="F:nucleic acid binding"/>
    <property type="evidence" value="ECO:0007669"/>
    <property type="project" value="InterPro"/>
</dbReference>
<dbReference type="AlphaFoldDB" id="A0A833QIC3"/>
<keyword evidence="4" id="KW-1185">Reference proteome</keyword>
<dbReference type="InterPro" id="IPR000467">
    <property type="entry name" value="G_patch_dom"/>
</dbReference>
<feature type="region of interest" description="Disordered" evidence="1">
    <location>
        <begin position="1"/>
        <end position="80"/>
    </location>
</feature>
<dbReference type="InterPro" id="IPR025239">
    <property type="entry name" value="DUF4187"/>
</dbReference>
<dbReference type="Pfam" id="PF01585">
    <property type="entry name" value="G-patch"/>
    <property type="match status" value="1"/>
</dbReference>
<dbReference type="OrthoDB" id="786951at2759"/>
<dbReference type="SMART" id="SM01173">
    <property type="entry name" value="DUF4187"/>
    <property type="match status" value="1"/>
</dbReference>
<dbReference type="SMART" id="SM00443">
    <property type="entry name" value="G_patch"/>
    <property type="match status" value="1"/>
</dbReference>
<feature type="region of interest" description="Disordered" evidence="1">
    <location>
        <begin position="183"/>
        <end position="208"/>
    </location>
</feature>
<dbReference type="InterPro" id="IPR039249">
    <property type="entry name" value="GPATCH11"/>
</dbReference>
<feature type="compositionally biased region" description="Basic and acidic residues" evidence="1">
    <location>
        <begin position="127"/>
        <end position="147"/>
    </location>
</feature>
<dbReference type="EMBL" id="SWLB01000201">
    <property type="protein sequence ID" value="KAF3319819.1"/>
    <property type="molecule type" value="Genomic_DNA"/>
</dbReference>
<accession>A0A833QIC3</accession>
<dbReference type="PANTHER" id="PTHR21032">
    <property type="entry name" value="G PATCH DOMAIN-CONTAINING PROTEIN 11"/>
    <property type="match status" value="1"/>
</dbReference>
<feature type="domain" description="G-patch" evidence="2">
    <location>
        <begin position="83"/>
        <end position="129"/>
    </location>
</feature>
<dbReference type="Proteomes" id="UP000623129">
    <property type="component" value="Unassembled WGS sequence"/>
</dbReference>
<feature type="compositionally biased region" description="Acidic residues" evidence="1">
    <location>
        <begin position="193"/>
        <end position="208"/>
    </location>
</feature>
<dbReference type="Pfam" id="PF13821">
    <property type="entry name" value="DUF4187"/>
    <property type="match status" value="1"/>
</dbReference>
<dbReference type="PANTHER" id="PTHR21032:SF0">
    <property type="entry name" value="G PATCH DOMAIN-CONTAINING PROTEIN 11"/>
    <property type="match status" value="1"/>
</dbReference>
<name>A0A833QIC3_9POAL</name>
<organism evidence="3 4">
    <name type="scientific">Carex littledalei</name>
    <dbReference type="NCBI Taxonomy" id="544730"/>
    <lineage>
        <taxon>Eukaryota</taxon>
        <taxon>Viridiplantae</taxon>
        <taxon>Streptophyta</taxon>
        <taxon>Embryophyta</taxon>
        <taxon>Tracheophyta</taxon>
        <taxon>Spermatophyta</taxon>
        <taxon>Magnoliopsida</taxon>
        <taxon>Liliopsida</taxon>
        <taxon>Poales</taxon>
        <taxon>Cyperaceae</taxon>
        <taxon>Cyperoideae</taxon>
        <taxon>Cariceae</taxon>
        <taxon>Carex</taxon>
        <taxon>Carex subgen. Euthyceras</taxon>
    </lineage>
</organism>
<comment type="caution">
    <text evidence="3">The sequence shown here is derived from an EMBL/GenBank/DDBJ whole genome shotgun (WGS) entry which is preliminary data.</text>
</comment>
<feature type="region of interest" description="Disordered" evidence="1">
    <location>
        <begin position="99"/>
        <end position="148"/>
    </location>
</feature>
<dbReference type="GO" id="GO:0000776">
    <property type="term" value="C:kinetochore"/>
    <property type="evidence" value="ECO:0007669"/>
    <property type="project" value="TreeGrafter"/>
</dbReference>
<protein>
    <submittedName>
        <fullName evidence="3">G patch domain-containing protein 11 isoform X1</fullName>
    </submittedName>
</protein>
<dbReference type="PROSITE" id="PS50174">
    <property type="entry name" value="G_PATCH"/>
    <property type="match status" value="1"/>
</dbReference>
<evidence type="ECO:0000313" key="3">
    <source>
        <dbReference type="EMBL" id="KAF3319819.1"/>
    </source>
</evidence>
<feature type="compositionally biased region" description="Basic and acidic residues" evidence="1">
    <location>
        <begin position="58"/>
        <end position="80"/>
    </location>
</feature>
<evidence type="ECO:0000313" key="4">
    <source>
        <dbReference type="Proteomes" id="UP000623129"/>
    </source>
</evidence>